<dbReference type="PROSITE" id="PS50240">
    <property type="entry name" value="TRYPSIN_DOM"/>
    <property type="match status" value="1"/>
</dbReference>
<reference evidence="3" key="1">
    <citation type="journal article" date="2019" name="Int. J. Syst. Evol. Microbiol.">
        <title>The Global Catalogue of Microorganisms (GCM) 10K type strain sequencing project: providing services to taxonomists for standard genome sequencing and annotation.</title>
        <authorList>
            <consortium name="The Broad Institute Genomics Platform"/>
            <consortium name="The Broad Institute Genome Sequencing Center for Infectious Disease"/>
            <person name="Wu L."/>
            <person name="Ma J."/>
        </authorList>
    </citation>
    <scope>NUCLEOTIDE SEQUENCE [LARGE SCALE GENOMIC DNA]</scope>
    <source>
        <strain evidence="3">KCTC 42953</strain>
    </source>
</reference>
<dbReference type="InterPro" id="IPR001254">
    <property type="entry name" value="Trypsin_dom"/>
</dbReference>
<dbReference type="InterPro" id="IPR009003">
    <property type="entry name" value="Peptidase_S1_PA"/>
</dbReference>
<dbReference type="PANTHER" id="PTHR24260">
    <property type="match status" value="1"/>
</dbReference>
<organism evidence="2 3">
    <name type="scientific">Marinicella sediminis</name>
    <dbReference type="NCBI Taxonomy" id="1792834"/>
    <lineage>
        <taxon>Bacteria</taxon>
        <taxon>Pseudomonadati</taxon>
        <taxon>Pseudomonadota</taxon>
        <taxon>Gammaproteobacteria</taxon>
        <taxon>Lysobacterales</taxon>
        <taxon>Marinicellaceae</taxon>
        <taxon>Marinicella</taxon>
    </lineage>
</organism>
<dbReference type="InterPro" id="IPR001314">
    <property type="entry name" value="Peptidase_S1A"/>
</dbReference>
<dbReference type="SMART" id="SM00020">
    <property type="entry name" value="Tryp_SPc"/>
    <property type="match status" value="1"/>
</dbReference>
<feature type="domain" description="Peptidase S1" evidence="1">
    <location>
        <begin position="17"/>
        <end position="255"/>
    </location>
</feature>
<keyword evidence="2" id="KW-0378">Hydrolase</keyword>
<dbReference type="PANTHER" id="PTHR24260:SF147">
    <property type="entry name" value="EG:BACR7A4.3 PROTEIN-RELATED"/>
    <property type="match status" value="1"/>
</dbReference>
<proteinExistence type="predicted"/>
<dbReference type="EC" id="3.4.21.-" evidence="2"/>
<name>A0ABV7J891_9GAMM</name>
<evidence type="ECO:0000313" key="3">
    <source>
        <dbReference type="Proteomes" id="UP001595533"/>
    </source>
</evidence>
<dbReference type="Gene3D" id="2.40.10.10">
    <property type="entry name" value="Trypsin-like serine proteases"/>
    <property type="match status" value="1"/>
</dbReference>
<dbReference type="SUPFAM" id="SSF50494">
    <property type="entry name" value="Trypsin-like serine proteases"/>
    <property type="match status" value="1"/>
</dbReference>
<comment type="caution">
    <text evidence="2">The sequence shown here is derived from an EMBL/GenBank/DDBJ whole genome shotgun (WGS) entry which is preliminary data.</text>
</comment>
<dbReference type="InterPro" id="IPR043504">
    <property type="entry name" value="Peptidase_S1_PA_chymotrypsin"/>
</dbReference>
<dbReference type="EMBL" id="JBHRTS010000002">
    <property type="protein sequence ID" value="MFC3193367.1"/>
    <property type="molecule type" value="Genomic_DNA"/>
</dbReference>
<sequence length="270" mass="29679">MITIILLFLTNHLSHDILGAEQAAVTAAVTEVAAVIPDHEKQWLGSIHWLNDPKCTVSLIHPSFVLTADHCNAATGSSIHYKHLEEPMTVEQVCKICRDQSCDIMILKLNQPVTTVDPIDIAAWSDFEFLPNGKLYSTGSPDYSRTMMMIENSEPSSDMTCGDGYQDANQLINTNQGCMCPKDSGGAVTVTENDKEVQVGLLSHLCKRSDQSPNCTLQDVGDFARNPGVISKCSTTGRAQSFTQEHVDKIRSTIERLMSGDKSNFPDYCH</sequence>
<evidence type="ECO:0000313" key="2">
    <source>
        <dbReference type="EMBL" id="MFC3193367.1"/>
    </source>
</evidence>
<dbReference type="PRINTS" id="PR00722">
    <property type="entry name" value="CHYMOTRYPSIN"/>
</dbReference>
<dbReference type="Proteomes" id="UP001595533">
    <property type="component" value="Unassembled WGS sequence"/>
</dbReference>
<protein>
    <submittedName>
        <fullName evidence="2">Trypsin-like serine protease</fullName>
        <ecNumber evidence="2">3.4.21.-</ecNumber>
    </submittedName>
</protein>
<dbReference type="Pfam" id="PF00089">
    <property type="entry name" value="Trypsin"/>
    <property type="match status" value="1"/>
</dbReference>
<gene>
    <name evidence="2" type="ORF">ACFODZ_03820</name>
</gene>
<evidence type="ECO:0000259" key="1">
    <source>
        <dbReference type="PROSITE" id="PS50240"/>
    </source>
</evidence>
<dbReference type="GO" id="GO:0016787">
    <property type="term" value="F:hydrolase activity"/>
    <property type="evidence" value="ECO:0007669"/>
    <property type="project" value="UniProtKB-KW"/>
</dbReference>
<accession>A0ABV7J891</accession>
<dbReference type="RefSeq" id="WP_077410041.1">
    <property type="nucleotide sequence ID" value="NZ_JBHRTS010000002.1"/>
</dbReference>
<keyword evidence="3" id="KW-1185">Reference proteome</keyword>
<dbReference type="InterPro" id="IPR051333">
    <property type="entry name" value="CLIP_Serine_Protease"/>
</dbReference>